<comment type="caution">
    <text evidence="2">The sequence shown here is derived from an EMBL/GenBank/DDBJ whole genome shotgun (WGS) entry which is preliminary data.</text>
</comment>
<dbReference type="RefSeq" id="WP_340364486.1">
    <property type="nucleotide sequence ID" value="NZ_JBBKZV010000008.1"/>
</dbReference>
<dbReference type="SUPFAM" id="SSF53474">
    <property type="entry name" value="alpha/beta-Hydrolases"/>
    <property type="match status" value="1"/>
</dbReference>
<dbReference type="InterPro" id="IPR029058">
    <property type="entry name" value="AB_hydrolase_fold"/>
</dbReference>
<sequence length="301" mass="32384">MKLQANGIQIEVDDSGADGSQNERPVVLLIMGLGMQLIGWPPDFVQPLVDAGFRVVRYDNRDIGLSQGFEHAGKHSLVWQTLRQRIGLRVRSAYTLQDMANDALGVLDALGVQRAHVIGASMGGMIAQRLAATAPDRVRSLTSIMSSSGARGLPGPHPEIARSLMRRPAGRSEDALVDFSVGFIKLIASPAYPYEASALATRVRTGIRRAYRPDGVVRQMLAIGADSDRPTVLSRIKSPTLVLHGEADKLVPLECGQDSARRIPGARFVTIPGMGHDLPPQVSAILLDHIIPFVRSAGEAP</sequence>
<accession>A0ABU8W240</accession>
<proteinExistence type="predicted"/>
<organism evidence="2 3">
    <name type="scientific">Variovorax humicola</name>
    <dbReference type="NCBI Taxonomy" id="1769758"/>
    <lineage>
        <taxon>Bacteria</taxon>
        <taxon>Pseudomonadati</taxon>
        <taxon>Pseudomonadota</taxon>
        <taxon>Betaproteobacteria</taxon>
        <taxon>Burkholderiales</taxon>
        <taxon>Comamonadaceae</taxon>
        <taxon>Variovorax</taxon>
    </lineage>
</organism>
<name>A0ABU8W240_9BURK</name>
<dbReference type="Pfam" id="PF00561">
    <property type="entry name" value="Abhydrolase_1"/>
    <property type="match status" value="1"/>
</dbReference>
<dbReference type="Gene3D" id="3.40.50.1820">
    <property type="entry name" value="alpha/beta hydrolase"/>
    <property type="match status" value="1"/>
</dbReference>
<dbReference type="PANTHER" id="PTHR43433:SF5">
    <property type="entry name" value="AB HYDROLASE-1 DOMAIN-CONTAINING PROTEIN"/>
    <property type="match status" value="1"/>
</dbReference>
<evidence type="ECO:0000313" key="2">
    <source>
        <dbReference type="EMBL" id="MEJ8823447.1"/>
    </source>
</evidence>
<keyword evidence="2" id="KW-0378">Hydrolase</keyword>
<dbReference type="PANTHER" id="PTHR43433">
    <property type="entry name" value="HYDROLASE, ALPHA/BETA FOLD FAMILY PROTEIN"/>
    <property type="match status" value="1"/>
</dbReference>
<reference evidence="2 3" key="1">
    <citation type="submission" date="2024-03" db="EMBL/GenBank/DDBJ databases">
        <title>Novel species of the genus Variovorax.</title>
        <authorList>
            <person name="Liu Q."/>
            <person name="Xin Y.-H."/>
        </authorList>
    </citation>
    <scope>NUCLEOTIDE SEQUENCE [LARGE SCALE GENOMIC DNA]</scope>
    <source>
        <strain evidence="2 3">KACC 18501</strain>
    </source>
</reference>
<dbReference type="Proteomes" id="UP001363010">
    <property type="component" value="Unassembled WGS sequence"/>
</dbReference>
<keyword evidence="3" id="KW-1185">Reference proteome</keyword>
<dbReference type="InterPro" id="IPR000073">
    <property type="entry name" value="AB_hydrolase_1"/>
</dbReference>
<evidence type="ECO:0000313" key="3">
    <source>
        <dbReference type="Proteomes" id="UP001363010"/>
    </source>
</evidence>
<dbReference type="InterPro" id="IPR050471">
    <property type="entry name" value="AB_hydrolase"/>
</dbReference>
<evidence type="ECO:0000259" key="1">
    <source>
        <dbReference type="Pfam" id="PF00561"/>
    </source>
</evidence>
<dbReference type="EMBL" id="JBBKZV010000008">
    <property type="protein sequence ID" value="MEJ8823447.1"/>
    <property type="molecule type" value="Genomic_DNA"/>
</dbReference>
<feature type="domain" description="AB hydrolase-1" evidence="1">
    <location>
        <begin position="25"/>
        <end position="277"/>
    </location>
</feature>
<gene>
    <name evidence="2" type="ORF">WKW80_15620</name>
</gene>
<protein>
    <submittedName>
        <fullName evidence="2">Alpha/beta fold hydrolase</fullName>
    </submittedName>
</protein>
<dbReference type="GO" id="GO:0016787">
    <property type="term" value="F:hydrolase activity"/>
    <property type="evidence" value="ECO:0007669"/>
    <property type="project" value="UniProtKB-KW"/>
</dbReference>